<proteinExistence type="predicted"/>
<protein>
    <submittedName>
        <fullName evidence="3">Uncharacterized protein</fullName>
    </submittedName>
</protein>
<feature type="compositionally biased region" description="Basic and acidic residues" evidence="1">
    <location>
        <begin position="43"/>
        <end position="56"/>
    </location>
</feature>
<evidence type="ECO:0000256" key="2">
    <source>
        <dbReference type="SAM" id="Phobius"/>
    </source>
</evidence>
<keyword evidence="2" id="KW-0472">Membrane</keyword>
<keyword evidence="2" id="KW-0812">Transmembrane</keyword>
<name>A0A3B0W1Z5_9ZZZZ</name>
<evidence type="ECO:0000313" key="3">
    <source>
        <dbReference type="EMBL" id="VAW49321.1"/>
    </source>
</evidence>
<sequence length="164" mass="18865">MPIFVSMDDKFIYYLVIGAIYLVSRMLKKKKPVAPIPNEDYSEDRTEIDQHPEIEKPSVPQPSSFEDLLKEISQGFEERKEPEPVIQVAEPIAEPVPAKPELTREQKYVNKRRSEAAEITRKQSLLQFAEQAKEHEPHHVLELLNEEGGAANAVVLSEIMNRRF</sequence>
<feature type="transmembrane region" description="Helical" evidence="2">
    <location>
        <begin position="12"/>
        <end position="27"/>
    </location>
</feature>
<keyword evidence="2" id="KW-1133">Transmembrane helix</keyword>
<dbReference type="EMBL" id="UOFC01000274">
    <property type="protein sequence ID" value="VAW49321.1"/>
    <property type="molecule type" value="Genomic_DNA"/>
</dbReference>
<reference evidence="3" key="1">
    <citation type="submission" date="2018-06" db="EMBL/GenBank/DDBJ databases">
        <authorList>
            <person name="Zhirakovskaya E."/>
        </authorList>
    </citation>
    <scope>NUCLEOTIDE SEQUENCE</scope>
</reference>
<accession>A0A3B0W1Z5</accession>
<feature type="region of interest" description="Disordered" evidence="1">
    <location>
        <begin position="34"/>
        <end position="64"/>
    </location>
</feature>
<organism evidence="3">
    <name type="scientific">hydrothermal vent metagenome</name>
    <dbReference type="NCBI Taxonomy" id="652676"/>
    <lineage>
        <taxon>unclassified sequences</taxon>
        <taxon>metagenomes</taxon>
        <taxon>ecological metagenomes</taxon>
    </lineage>
</organism>
<dbReference type="AlphaFoldDB" id="A0A3B0W1Z5"/>
<evidence type="ECO:0000256" key="1">
    <source>
        <dbReference type="SAM" id="MobiDB-lite"/>
    </source>
</evidence>
<gene>
    <name evidence="3" type="ORF">MNBD_GAMMA03-158</name>
</gene>